<dbReference type="AlphaFoldDB" id="A0A2N5T0V6"/>
<name>A0A2N5T0V6_9BASI</name>
<organism evidence="2 3">
    <name type="scientific">Puccinia coronata f. sp. avenae</name>
    <dbReference type="NCBI Taxonomy" id="200324"/>
    <lineage>
        <taxon>Eukaryota</taxon>
        <taxon>Fungi</taxon>
        <taxon>Dikarya</taxon>
        <taxon>Basidiomycota</taxon>
        <taxon>Pucciniomycotina</taxon>
        <taxon>Pucciniomycetes</taxon>
        <taxon>Pucciniales</taxon>
        <taxon>Pucciniaceae</taxon>
        <taxon>Puccinia</taxon>
    </lineage>
</organism>
<dbReference type="Proteomes" id="UP000235388">
    <property type="component" value="Unassembled WGS sequence"/>
</dbReference>
<feature type="region of interest" description="Disordered" evidence="1">
    <location>
        <begin position="31"/>
        <end position="51"/>
    </location>
</feature>
<evidence type="ECO:0000313" key="3">
    <source>
        <dbReference type="Proteomes" id="UP000235388"/>
    </source>
</evidence>
<proteinExistence type="predicted"/>
<gene>
    <name evidence="2" type="ORF">PCANC_08298</name>
</gene>
<accession>A0A2N5T0V6</accession>
<evidence type="ECO:0000313" key="2">
    <source>
        <dbReference type="EMBL" id="PLW19095.1"/>
    </source>
</evidence>
<evidence type="ECO:0000256" key="1">
    <source>
        <dbReference type="SAM" id="MobiDB-lite"/>
    </source>
</evidence>
<reference evidence="2 3" key="1">
    <citation type="submission" date="2017-11" db="EMBL/GenBank/DDBJ databases">
        <title>De novo assembly and phasing of dikaryotic genomes from two isolates of Puccinia coronata f. sp. avenae, the causal agent of oat crown rust.</title>
        <authorList>
            <person name="Miller M.E."/>
            <person name="Zhang Y."/>
            <person name="Omidvar V."/>
            <person name="Sperschneider J."/>
            <person name="Schwessinger B."/>
            <person name="Raley C."/>
            <person name="Palmer J.M."/>
            <person name="Garnica D."/>
            <person name="Upadhyaya N."/>
            <person name="Rathjen J."/>
            <person name="Taylor J.M."/>
            <person name="Park R.F."/>
            <person name="Dodds P.N."/>
            <person name="Hirsch C.D."/>
            <person name="Kianian S.F."/>
            <person name="Figueroa M."/>
        </authorList>
    </citation>
    <scope>NUCLEOTIDE SEQUENCE [LARGE SCALE GENOMIC DNA]</scope>
    <source>
        <strain evidence="2">12NC29</strain>
    </source>
</reference>
<dbReference type="EMBL" id="PGCJ01000819">
    <property type="protein sequence ID" value="PLW19095.1"/>
    <property type="molecule type" value="Genomic_DNA"/>
</dbReference>
<sequence length="190" mass="20813">MPSSCNAASQGLAKSATDISIPVRMKERSISNVNSADSATSNKGPKLINGHALDLNSPAPVDPHPERPLMSSHVIHPFPPRPNFATPDVNTHMVKPASDLETNKPRGAHSLIQDGVDNDSGFIILERSKIGLPKFRETRKEEKKTAESNAMLRRVGINLMKHNEISSFETLHDGGTSHKRPMKAKIIFKQ</sequence>
<feature type="compositionally biased region" description="Polar residues" evidence="1">
    <location>
        <begin position="31"/>
        <end position="43"/>
    </location>
</feature>
<comment type="caution">
    <text evidence="2">The sequence shown here is derived from an EMBL/GenBank/DDBJ whole genome shotgun (WGS) entry which is preliminary data.</text>
</comment>
<protein>
    <submittedName>
        <fullName evidence="2">Uncharacterized protein</fullName>
    </submittedName>
</protein>
<keyword evidence="3" id="KW-1185">Reference proteome</keyword>